<gene>
    <name evidence="7" type="ORF">TCMB3V08_LOCUS7137</name>
</gene>
<evidence type="ECO:0000313" key="7">
    <source>
        <dbReference type="EMBL" id="CAD7574526.1"/>
    </source>
</evidence>
<evidence type="ECO:0000256" key="3">
    <source>
        <dbReference type="ARBA" id="ARBA00022517"/>
    </source>
</evidence>
<dbReference type="PANTHER" id="PTHR17602:SF4">
    <property type="entry name" value="RIBOSOME BIOGENESIS REGULATORY PROTEIN HOMOLOG"/>
    <property type="match status" value="1"/>
</dbReference>
<feature type="compositionally biased region" description="Basic and acidic residues" evidence="6">
    <location>
        <begin position="366"/>
        <end position="387"/>
    </location>
</feature>
<sequence length="435" mass="49146">MPIQYSIEITGEARPLSPTKQPHDYEFPTPSNEFTFSLQVGLVARLACLTLTSYSHFEVKSGCKDSGPNSHFEGGAGCKDSVPNSHFEVLEKAEKDAEEKYKSIHVEKHLELEYDLGTLLAIDINDLDLKTLSSNQDKYLKDLARDNAQLLINKIWELPSERIDEAIVVKLPPPSFILPRENPVPKPKPISKWQKYAQEKGITKKRKSKVTWDEVLKKWVPNYGYKRAEAEKQKDWLIELPGNADPLEDQYAKKMDIKKEKVAKNEFQRLKNLAVSKNIKVPRVGITTAEKLSSEQLGKALTVAKVSTASLGKFQAKLPKEKTAKKVGALLPTVKKRKQPYVTPEQEKKGNIKILDNILNKKPKLDVEKAVNREIFREQQQRSEEKSNQPPRKGRGKKRSGDKKGKGSGKRPGTKPRGGMGARRKPGQTTGRKRR</sequence>
<keyword evidence="3 5" id="KW-0690">Ribosome biogenesis</keyword>
<comment type="subcellular location">
    <subcellularLocation>
        <location evidence="1 5">Nucleus</location>
    </subcellularLocation>
</comment>
<feature type="compositionally biased region" description="Basic residues" evidence="6">
    <location>
        <begin position="392"/>
        <end position="414"/>
    </location>
</feature>
<dbReference type="GO" id="GO:0000447">
    <property type="term" value="P:endonucleolytic cleavage in ITS1 to separate SSU-rRNA from 5.8S rRNA and LSU-rRNA from tricistronic rRNA transcript (SSU-rRNA, 5.8S rRNA, LSU-rRNA)"/>
    <property type="evidence" value="ECO:0007669"/>
    <property type="project" value="TreeGrafter"/>
</dbReference>
<evidence type="ECO:0000256" key="6">
    <source>
        <dbReference type="SAM" id="MobiDB-lite"/>
    </source>
</evidence>
<dbReference type="AlphaFoldDB" id="A0A7R9P8X7"/>
<dbReference type="InterPro" id="IPR007023">
    <property type="entry name" value="Ribosom_reg"/>
</dbReference>
<name>A0A7R9P8X7_TIMCA</name>
<accession>A0A7R9P8X7</accession>
<dbReference type="GO" id="GO:0030687">
    <property type="term" value="C:preribosome, large subunit precursor"/>
    <property type="evidence" value="ECO:0007669"/>
    <property type="project" value="TreeGrafter"/>
</dbReference>
<organism evidence="7">
    <name type="scientific">Timema californicum</name>
    <name type="common">California timema</name>
    <name type="synonym">Walking stick</name>
    <dbReference type="NCBI Taxonomy" id="61474"/>
    <lineage>
        <taxon>Eukaryota</taxon>
        <taxon>Metazoa</taxon>
        <taxon>Ecdysozoa</taxon>
        <taxon>Arthropoda</taxon>
        <taxon>Hexapoda</taxon>
        <taxon>Insecta</taxon>
        <taxon>Pterygota</taxon>
        <taxon>Neoptera</taxon>
        <taxon>Polyneoptera</taxon>
        <taxon>Phasmatodea</taxon>
        <taxon>Timematodea</taxon>
        <taxon>Timematoidea</taxon>
        <taxon>Timematidae</taxon>
        <taxon>Timema</taxon>
    </lineage>
</organism>
<comment type="similarity">
    <text evidence="2 5">Belongs to the RRS1 family.</text>
</comment>
<evidence type="ECO:0000256" key="1">
    <source>
        <dbReference type="ARBA" id="ARBA00004123"/>
    </source>
</evidence>
<dbReference type="PANTHER" id="PTHR17602">
    <property type="entry name" value="RIBOSOME BIOGENESIS REGULATORY PROTEIN"/>
    <property type="match status" value="1"/>
</dbReference>
<evidence type="ECO:0000256" key="4">
    <source>
        <dbReference type="ARBA" id="ARBA00023242"/>
    </source>
</evidence>
<keyword evidence="4 5" id="KW-0539">Nucleus</keyword>
<evidence type="ECO:0000256" key="2">
    <source>
        <dbReference type="ARBA" id="ARBA00010077"/>
    </source>
</evidence>
<reference evidence="7" key="1">
    <citation type="submission" date="2020-11" db="EMBL/GenBank/DDBJ databases">
        <authorList>
            <person name="Tran Van P."/>
        </authorList>
    </citation>
    <scope>NUCLEOTIDE SEQUENCE</scope>
</reference>
<dbReference type="EMBL" id="OE182423">
    <property type="protein sequence ID" value="CAD7574526.1"/>
    <property type="molecule type" value="Genomic_DNA"/>
</dbReference>
<feature type="region of interest" description="Disordered" evidence="6">
    <location>
        <begin position="366"/>
        <end position="435"/>
    </location>
</feature>
<dbReference type="GO" id="GO:0005730">
    <property type="term" value="C:nucleolus"/>
    <property type="evidence" value="ECO:0007669"/>
    <property type="project" value="TreeGrafter"/>
</dbReference>
<feature type="compositionally biased region" description="Basic residues" evidence="6">
    <location>
        <begin position="422"/>
        <end position="435"/>
    </location>
</feature>
<proteinExistence type="inferred from homology"/>
<evidence type="ECO:0000256" key="5">
    <source>
        <dbReference type="RuleBase" id="RU364132"/>
    </source>
</evidence>
<protein>
    <recommendedName>
        <fullName evidence="5">Ribosome biogenesis regulatory protein</fullName>
    </recommendedName>
</protein>
<comment type="function">
    <text evidence="5">Involved in ribosomal large subunit assembly.</text>
</comment>
<dbReference type="Pfam" id="PF04939">
    <property type="entry name" value="RRS1"/>
    <property type="match status" value="1"/>
</dbReference>
<dbReference type="GO" id="GO:0042273">
    <property type="term" value="P:ribosomal large subunit biogenesis"/>
    <property type="evidence" value="ECO:0007669"/>
    <property type="project" value="TreeGrafter"/>
</dbReference>